<dbReference type="PANTHER" id="PTHR22726:SF1">
    <property type="entry name" value="METALLOENDOPEPTIDASE OMA1, MITOCHONDRIAL"/>
    <property type="match status" value="1"/>
</dbReference>
<dbReference type="GO" id="GO:0051603">
    <property type="term" value="P:proteolysis involved in protein catabolic process"/>
    <property type="evidence" value="ECO:0007669"/>
    <property type="project" value="TreeGrafter"/>
</dbReference>
<protein>
    <recommendedName>
        <fullName evidence="8">Peptidase M48 domain-containing protein</fullName>
    </recommendedName>
</protein>
<proteinExistence type="predicted"/>
<evidence type="ECO:0000256" key="4">
    <source>
        <dbReference type="ARBA" id="ARBA00022801"/>
    </source>
</evidence>
<keyword evidence="2" id="KW-0645">Protease</keyword>
<evidence type="ECO:0000256" key="2">
    <source>
        <dbReference type="ARBA" id="ARBA00022670"/>
    </source>
</evidence>
<dbReference type="OrthoDB" id="9810445at2"/>
<evidence type="ECO:0000313" key="10">
    <source>
        <dbReference type="Proteomes" id="UP000308707"/>
    </source>
</evidence>
<dbReference type="AlphaFoldDB" id="A0A4V5ZPN8"/>
<dbReference type="InterPro" id="IPR001915">
    <property type="entry name" value="Peptidase_M48"/>
</dbReference>
<evidence type="ECO:0000256" key="1">
    <source>
        <dbReference type="ARBA" id="ARBA00001947"/>
    </source>
</evidence>
<gene>
    <name evidence="9" type="ORF">FCE95_16905</name>
</gene>
<evidence type="ECO:0000256" key="6">
    <source>
        <dbReference type="ARBA" id="ARBA00023049"/>
    </source>
</evidence>
<dbReference type="GO" id="GO:0046872">
    <property type="term" value="F:metal ion binding"/>
    <property type="evidence" value="ECO:0007669"/>
    <property type="project" value="UniProtKB-KW"/>
</dbReference>
<dbReference type="Gene3D" id="3.30.2010.10">
    <property type="entry name" value="Metalloproteases ('zincins'), catalytic domain"/>
    <property type="match status" value="1"/>
</dbReference>
<evidence type="ECO:0000256" key="7">
    <source>
        <dbReference type="SAM" id="MobiDB-lite"/>
    </source>
</evidence>
<keyword evidence="3" id="KW-0479">Metal-binding</keyword>
<comment type="cofactor">
    <cofactor evidence="1">
        <name>Zn(2+)</name>
        <dbReference type="ChEBI" id="CHEBI:29105"/>
    </cofactor>
</comment>
<accession>A0A4V5ZPN8</accession>
<evidence type="ECO:0000256" key="3">
    <source>
        <dbReference type="ARBA" id="ARBA00022723"/>
    </source>
</evidence>
<keyword evidence="5" id="KW-0862">Zinc</keyword>
<feature type="region of interest" description="Disordered" evidence="7">
    <location>
        <begin position="207"/>
        <end position="234"/>
    </location>
</feature>
<dbReference type="EMBL" id="SZUA01000003">
    <property type="protein sequence ID" value="TKR29793.1"/>
    <property type="molecule type" value="Genomic_DNA"/>
</dbReference>
<dbReference type="PANTHER" id="PTHR22726">
    <property type="entry name" value="METALLOENDOPEPTIDASE OMA1"/>
    <property type="match status" value="1"/>
</dbReference>
<sequence length="461" mass="49008">MVSVFLARHLSAISPTEQSMRYLFALLLLGGAAYAADVAQELPAKISKPSVDVYSAPDLNAERLLTLKRNDAVKIAGQKGLWYEVGAMPGKSGFVRVNDVRLAQAGRDDSGPNVLFVGKSGLGRGSETAGVRGLDENQLRIAAANNVQLEKMQSYRAAAKAAAAYARKQGLTATAVAYAAEAKPAAAGQGGATQAQKREGISQAQGAMGRLGMGGGKTNDAAEMASASAGKSEAEQQQEELALGPALAARVLGASPLWSDDAAQRRINLIGRWVASNTSRPDLPWTFGVIATDEVNAFAMPGGYVLMTRGLYRRLDGDAELAAALGHEISHVVQRDHYNVIHKQEMTQAGAKIAMRNVKTPADGNPAAAYARDFVEKNGAAILMRGLDRSAEYRSDEAAQIYLARSGYNPLALYSVLQKMGSMGNKSGFLAQLYKTHPAMGKRLDQIDKRGQGVLEPYLSR</sequence>
<comment type="caution">
    <text evidence="9">The sequence shown here is derived from an EMBL/GenBank/DDBJ whole genome shotgun (WGS) entry which is preliminary data.</text>
</comment>
<dbReference type="Gene3D" id="2.30.30.40">
    <property type="entry name" value="SH3 Domains"/>
    <property type="match status" value="1"/>
</dbReference>
<dbReference type="GO" id="GO:0004222">
    <property type="term" value="F:metalloendopeptidase activity"/>
    <property type="evidence" value="ECO:0007669"/>
    <property type="project" value="InterPro"/>
</dbReference>
<evidence type="ECO:0000256" key="5">
    <source>
        <dbReference type="ARBA" id="ARBA00022833"/>
    </source>
</evidence>
<dbReference type="Pfam" id="PF01435">
    <property type="entry name" value="Peptidase_M48"/>
    <property type="match status" value="1"/>
</dbReference>
<feature type="domain" description="Peptidase M48" evidence="8">
    <location>
        <begin position="263"/>
        <end position="450"/>
    </location>
</feature>
<organism evidence="9 10">
    <name type="scientific">Luteimonas gilva</name>
    <dbReference type="NCBI Taxonomy" id="2572684"/>
    <lineage>
        <taxon>Bacteria</taxon>
        <taxon>Pseudomonadati</taxon>
        <taxon>Pseudomonadota</taxon>
        <taxon>Gammaproteobacteria</taxon>
        <taxon>Lysobacterales</taxon>
        <taxon>Lysobacteraceae</taxon>
        <taxon>Luteimonas</taxon>
    </lineage>
</organism>
<evidence type="ECO:0000259" key="8">
    <source>
        <dbReference type="Pfam" id="PF01435"/>
    </source>
</evidence>
<keyword evidence="6" id="KW-0482">Metalloprotease</keyword>
<name>A0A4V5ZPN8_9GAMM</name>
<dbReference type="GO" id="GO:0016020">
    <property type="term" value="C:membrane"/>
    <property type="evidence" value="ECO:0007669"/>
    <property type="project" value="TreeGrafter"/>
</dbReference>
<reference evidence="9 10" key="1">
    <citation type="submission" date="2019-04" db="EMBL/GenBank/DDBJ databases">
        <title>Reference strain of H23.</title>
        <authorList>
            <person name="Luo X."/>
        </authorList>
    </citation>
    <scope>NUCLEOTIDE SEQUENCE [LARGE SCALE GENOMIC DNA]</scope>
    <source>
        <strain evidence="9 10">H23</strain>
    </source>
</reference>
<evidence type="ECO:0000313" key="9">
    <source>
        <dbReference type="EMBL" id="TKR29793.1"/>
    </source>
</evidence>
<dbReference type="Proteomes" id="UP000308707">
    <property type="component" value="Unassembled WGS sequence"/>
</dbReference>
<dbReference type="InterPro" id="IPR051156">
    <property type="entry name" value="Mito/Outer_Membr_Metalloprot"/>
</dbReference>
<keyword evidence="10" id="KW-1185">Reference proteome</keyword>
<keyword evidence="4" id="KW-0378">Hydrolase</keyword>